<dbReference type="Pfam" id="PF00916">
    <property type="entry name" value="Sulfate_transp"/>
    <property type="match status" value="1"/>
</dbReference>
<feature type="domain" description="SLC26A/SulP transporter" evidence="6">
    <location>
        <begin position="9"/>
        <end position="140"/>
    </location>
</feature>
<dbReference type="AlphaFoldDB" id="A0A1E5JLY6"/>
<dbReference type="PATRIC" id="fig|45071.6.peg.3367"/>
<proteinExistence type="predicted"/>
<evidence type="ECO:0000256" key="3">
    <source>
        <dbReference type="ARBA" id="ARBA00022989"/>
    </source>
</evidence>
<dbReference type="PANTHER" id="PTHR11814">
    <property type="entry name" value="SULFATE TRANSPORTER"/>
    <property type="match status" value="1"/>
</dbReference>
<keyword evidence="2 5" id="KW-0812">Transmembrane</keyword>
<feature type="transmembrane region" description="Helical" evidence="5">
    <location>
        <begin position="109"/>
        <end position="130"/>
    </location>
</feature>
<dbReference type="EMBL" id="LSOG01000092">
    <property type="protein sequence ID" value="OEH45522.1"/>
    <property type="molecule type" value="Genomic_DNA"/>
</dbReference>
<keyword evidence="3 5" id="KW-1133">Transmembrane helix</keyword>
<evidence type="ECO:0000259" key="6">
    <source>
        <dbReference type="Pfam" id="PF00916"/>
    </source>
</evidence>
<dbReference type="InterPro" id="IPR011547">
    <property type="entry name" value="SLC26A/SulP_dom"/>
</dbReference>
<dbReference type="Proteomes" id="UP000095229">
    <property type="component" value="Unassembled WGS sequence"/>
</dbReference>
<comment type="caution">
    <text evidence="7">The sequence shown here is derived from an EMBL/GenBank/DDBJ whole genome shotgun (WGS) entry which is preliminary data.</text>
</comment>
<dbReference type="STRING" id="45071.Lpar_3124"/>
<organism evidence="7 8">
    <name type="scientific">Legionella parisiensis</name>
    <dbReference type="NCBI Taxonomy" id="45071"/>
    <lineage>
        <taxon>Bacteria</taxon>
        <taxon>Pseudomonadati</taxon>
        <taxon>Pseudomonadota</taxon>
        <taxon>Gammaproteobacteria</taxon>
        <taxon>Legionellales</taxon>
        <taxon>Legionellaceae</taxon>
        <taxon>Legionella</taxon>
    </lineage>
</organism>
<dbReference type="GO" id="GO:0016020">
    <property type="term" value="C:membrane"/>
    <property type="evidence" value="ECO:0007669"/>
    <property type="project" value="UniProtKB-SubCell"/>
</dbReference>
<evidence type="ECO:0000313" key="7">
    <source>
        <dbReference type="EMBL" id="OEH45522.1"/>
    </source>
</evidence>
<feature type="transmembrane region" description="Helical" evidence="5">
    <location>
        <begin position="43"/>
        <end position="74"/>
    </location>
</feature>
<comment type="subcellular location">
    <subcellularLocation>
        <location evidence="1">Membrane</location>
        <topology evidence="1">Multi-pass membrane protein</topology>
    </subcellularLocation>
</comment>
<evidence type="ECO:0000256" key="5">
    <source>
        <dbReference type="SAM" id="Phobius"/>
    </source>
</evidence>
<gene>
    <name evidence="7" type="primary">dauA_3</name>
    <name evidence="7" type="ORF">lpari_03499</name>
</gene>
<sequence>MKKGIFPYLKYDFQASIVVFLVALPLCLGIALASEAPLFSGIIAGIVGGIVVGFLSGSALGVSGPAAGLVAIVLAAQQYLGSWKTFLLAGFIAGIMQIVAGFLRGGIIAYYFPSSVIKGMLSGIGIIIILKQIPHLIGYDVPKPKPQLSS</sequence>
<name>A0A1E5JLY6_9GAMM</name>
<accession>A0A1E5JLY6</accession>
<evidence type="ECO:0000313" key="8">
    <source>
        <dbReference type="Proteomes" id="UP000095229"/>
    </source>
</evidence>
<keyword evidence="4 5" id="KW-0472">Membrane</keyword>
<keyword evidence="8" id="KW-1185">Reference proteome</keyword>
<dbReference type="GO" id="GO:0055085">
    <property type="term" value="P:transmembrane transport"/>
    <property type="evidence" value="ECO:0007669"/>
    <property type="project" value="InterPro"/>
</dbReference>
<evidence type="ECO:0000256" key="1">
    <source>
        <dbReference type="ARBA" id="ARBA00004141"/>
    </source>
</evidence>
<protein>
    <submittedName>
        <fullName evidence="7">C4-dicarboxylic acid transporter DauA</fullName>
    </submittedName>
</protein>
<evidence type="ECO:0000256" key="2">
    <source>
        <dbReference type="ARBA" id="ARBA00022692"/>
    </source>
</evidence>
<feature type="transmembrane region" description="Helical" evidence="5">
    <location>
        <begin position="86"/>
        <end position="103"/>
    </location>
</feature>
<reference evidence="7 8" key="1">
    <citation type="submission" date="2016-02" db="EMBL/GenBank/DDBJ databases">
        <title>Secondary metabolites in Legionella.</title>
        <authorList>
            <person name="Tobias N.J."/>
            <person name="Bode H.B."/>
        </authorList>
    </citation>
    <scope>NUCLEOTIDE SEQUENCE [LARGE SCALE GENOMIC DNA]</scope>
    <source>
        <strain evidence="7 8">DSM 19216</strain>
    </source>
</reference>
<dbReference type="InterPro" id="IPR001902">
    <property type="entry name" value="SLC26A/SulP_fam"/>
</dbReference>
<evidence type="ECO:0000256" key="4">
    <source>
        <dbReference type="ARBA" id="ARBA00023136"/>
    </source>
</evidence>